<dbReference type="SUPFAM" id="SSF81665">
    <property type="entry name" value="Calcium ATPase, transmembrane domain M"/>
    <property type="match status" value="1"/>
</dbReference>
<dbReference type="InterPro" id="IPR018303">
    <property type="entry name" value="ATPase_P-typ_P_site"/>
</dbReference>
<dbReference type="PANTHER" id="PTHR24092:SF218">
    <property type="entry name" value="PHOSPHOLIPID-TRANSPORTING ATPASE"/>
    <property type="match status" value="1"/>
</dbReference>
<keyword evidence="11" id="KW-0813">Transport</keyword>
<evidence type="ECO:0000256" key="14">
    <source>
        <dbReference type="ARBA" id="ARBA00067200"/>
    </source>
</evidence>
<dbReference type="PROSITE" id="PS00154">
    <property type="entry name" value="ATPASE_E1_E2"/>
    <property type="match status" value="1"/>
</dbReference>
<evidence type="ECO:0000256" key="6">
    <source>
        <dbReference type="ARBA" id="ARBA00022842"/>
    </source>
</evidence>
<accession>A0A7S3KZS3</accession>
<evidence type="ECO:0000256" key="2">
    <source>
        <dbReference type="ARBA" id="ARBA00022692"/>
    </source>
</evidence>
<feature type="transmembrane region" description="Helical" evidence="16">
    <location>
        <begin position="1660"/>
        <end position="1682"/>
    </location>
</feature>
<feature type="transmembrane region" description="Helical" evidence="16">
    <location>
        <begin position="438"/>
        <end position="457"/>
    </location>
</feature>
<evidence type="ECO:0000313" key="19">
    <source>
        <dbReference type="EMBL" id="CAE0406515.1"/>
    </source>
</evidence>
<dbReference type="GO" id="GO:0046872">
    <property type="term" value="F:metal ion binding"/>
    <property type="evidence" value="ECO:0007669"/>
    <property type="project" value="UniProtKB-KW"/>
</dbReference>
<evidence type="ECO:0000256" key="8">
    <source>
        <dbReference type="ARBA" id="ARBA00022989"/>
    </source>
</evidence>
<organism evidence="19">
    <name type="scientific">Amphora coffeiformis</name>
    <dbReference type="NCBI Taxonomy" id="265554"/>
    <lineage>
        <taxon>Eukaryota</taxon>
        <taxon>Sar</taxon>
        <taxon>Stramenopiles</taxon>
        <taxon>Ochrophyta</taxon>
        <taxon>Bacillariophyta</taxon>
        <taxon>Bacillariophyceae</taxon>
        <taxon>Bacillariophycidae</taxon>
        <taxon>Thalassiophysales</taxon>
        <taxon>Catenulaceae</taxon>
        <taxon>Amphora</taxon>
    </lineage>
</organism>
<proteinExistence type="predicted"/>
<evidence type="ECO:0000256" key="9">
    <source>
        <dbReference type="ARBA" id="ARBA00023053"/>
    </source>
</evidence>
<dbReference type="Gene3D" id="2.70.150.10">
    <property type="entry name" value="Calcium-transporting ATPase, cytoplasmic transduction domain A"/>
    <property type="match status" value="1"/>
</dbReference>
<dbReference type="InterPro" id="IPR032630">
    <property type="entry name" value="P_typ_ATPase_c"/>
</dbReference>
<keyword evidence="4" id="KW-0547">Nucleotide-binding</keyword>
<keyword evidence="11" id="KW-0406">Ion transport</keyword>
<keyword evidence="2 16" id="KW-0812">Transmembrane</keyword>
<evidence type="ECO:0000256" key="13">
    <source>
        <dbReference type="ARBA" id="ARBA00049499"/>
    </source>
</evidence>
<feature type="compositionally biased region" description="Low complexity" evidence="15">
    <location>
        <begin position="1204"/>
        <end position="1218"/>
    </location>
</feature>
<dbReference type="InterPro" id="IPR023214">
    <property type="entry name" value="HAD_sf"/>
</dbReference>
<sequence length="1787" mass="198711">MGKKKEKEPDRILLPGKPDLDRCDNKVVSARYTIYNFIPVAVSEQFRRFANLYFLIVGCIMAGGYYSSLYESAISPWTTLGPLAFVISVSLLVEGNADYKRHVNDGETNNAPCVILRRSDEIEAEEGAERDDKCMHGRDVIVNINKAFYDNSHASTHGDAKSAKNVKVGFQKVRRMDIRQGHFVLVKNREMVPADLVLFASSNDGGSAYIETSSIDGETNLKLRTSPQLPKSILKSLRGATKTMDPIDEEELDIAASPEEGEDATVKAESLEDATKRLTRFSYLGRPEGESILEHPNYVPDAPQVPEVVVGNESMDLPGPPGSPRRNRFSSSVKNMREMLTTPKKSGGADDGRYIAALTTEPPNPSVHTFQGKLTLPPFEGGGDYFDIPLGAENVLLRGAVIRNTEWVIGIAFFTGTDTKLVQNSFETPSKFSQLDRLMNNIVAAILCMMGLIISYLSTQAVRSNDEKFGDLWYIGLNKNTTEKWPYLPDLDPPKWETSTPNWIQYFLLYCTLLNNFVPLSLYVTVEFITFCMLAFIYTDLNMYDNTTNTRAVARSTIVTDLGRIQYIFSDKTGTLTQNVMRFKRCSVDGMAFGAPIQKSAPKADDANADLDEPEPDSFQPLRHLLVGQMESPGLGGLGSEQELGVGERLTFNSEMFLRIMCLCHTVVVEKDIDKKEYISGNYSTTSNASSTGRGLLKFRRKTSGGAGSVPGMVSPLSAVSEDGDFVEPMDSGGSNRKRADTGGSFAPGHGPDTLKAADGAPYGYAYQAESPDEGALVSAASNTFGFQVINRDSSGIKVRIHKPSHFEDPEIVQGLKSGGLSLRYLAAKTASGLDENSPPIKEYADPCDGEPREETWTILAVNKFDSTRKRMSILLRSPPELGELPILFCKGADSAMLEPGICTTSPMLQQGEEMQVLSKPVSMNNRERDVSNLTTVSESSGDDRVDVDGWEVAQMLGIQAHLGDFASEGLRTLVLGMKILSEDECSNWLEQYNKAAVSLTNRADLLTEAALAIETDLHIAGATAIEDKLQKGVPKTIATLEKAGIKLWVLTGDKRETAVEIGYSTHVLTPKMHVTECGDYGKHHVRTQISMEFIRLVKRGRLPEYQKVAIDEQGKMTRKRWWDNLIFALGKIERNVGRSFLGFWIILLNFSGLKDRAIANQEILKKSQHDEENLKIDYERRRLVREKAEMMIKRWLESDEGKAQQQNAKQAQAQAVASDDDLSLTSEETPRVFNRAASAKTMLDELRNSGKLSQSELRKLSLAHLTAKQGGGEGNEEPLVDEDTLSLNSFFPGNKDDLTGNFDKKRRTLLERMFAIDKQVRKGQLRKHVHPDKLAQIQPSRSDRAVQVRGIEDGPRALVIEGAALKHLLGDPLLEEILFSVASSCEAVIACRVSPQQKALLVNLVRQNVTPEPITLAIGDGANDVGMIQEAHVGIGISGKEGKQAVNASDFAISQFRFLEDLILIHGRWDFFRLSTVILFSFYKNAVMAGVLVVFTSRSVYSGTPLYDEWLIAMLNFVAGMPIIMTGLFDRCLSKEYVRAHPEVYKATKDNELMTPRTMLRWAILVFIHVFTLYFFTVPQQSFGGGITSAWDGLMRNNDRDAPGDGEGGDLKSVGTVTYTCMVLLLAYKVLFETRSIVHGRWPSFTFRKDKGEGFHSRLHYTWIGVVWFSIFFYLFAIFVYERIGRKGASAYSRFVDTTSHVLTTRSMSWMIIVFVPIFGIVFDVTGKVYANLFFPTQTQIHLEMESQQKVERRKQYFLDTGVRMRRGARDRTRNAAANLGGSDNV</sequence>
<dbReference type="SUPFAM" id="SSF81653">
    <property type="entry name" value="Calcium ATPase, transduction domain A"/>
    <property type="match status" value="1"/>
</dbReference>
<feature type="transmembrane region" description="Helical" evidence="16">
    <location>
        <begin position="1560"/>
        <end position="1577"/>
    </location>
</feature>
<protein>
    <recommendedName>
        <fullName evidence="14">P-type sodium-transporting ATPase4</fullName>
        <ecNumber evidence="12">7.2.2.3</ecNumber>
    </recommendedName>
</protein>
<dbReference type="GO" id="GO:0005524">
    <property type="term" value="F:ATP binding"/>
    <property type="evidence" value="ECO:0007669"/>
    <property type="project" value="UniProtKB-KW"/>
</dbReference>
<feature type="transmembrane region" description="Helical" evidence="16">
    <location>
        <begin position="1511"/>
        <end position="1530"/>
    </location>
</feature>
<keyword evidence="8 16" id="KW-1133">Transmembrane helix</keyword>
<feature type="transmembrane region" description="Helical" evidence="16">
    <location>
        <begin position="1618"/>
        <end position="1639"/>
    </location>
</feature>
<keyword evidence="7" id="KW-1278">Translocase</keyword>
<dbReference type="EC" id="7.2.2.3" evidence="12"/>
<dbReference type="GO" id="GO:0005886">
    <property type="term" value="C:plasma membrane"/>
    <property type="evidence" value="ECO:0007669"/>
    <property type="project" value="TreeGrafter"/>
</dbReference>
<dbReference type="PANTHER" id="PTHR24092">
    <property type="entry name" value="PROBABLE PHOSPHOLIPID-TRANSPORTING ATPASE"/>
    <property type="match status" value="1"/>
</dbReference>
<evidence type="ECO:0000256" key="11">
    <source>
        <dbReference type="ARBA" id="ARBA00023201"/>
    </source>
</evidence>
<keyword evidence="5" id="KW-0067">ATP-binding</keyword>
<evidence type="ECO:0000256" key="15">
    <source>
        <dbReference type="SAM" id="MobiDB-lite"/>
    </source>
</evidence>
<feature type="transmembrane region" description="Helical" evidence="16">
    <location>
        <begin position="74"/>
        <end position="93"/>
    </location>
</feature>
<feature type="region of interest" description="Disordered" evidence="15">
    <location>
        <begin position="1200"/>
        <end position="1222"/>
    </location>
</feature>
<evidence type="ECO:0000256" key="7">
    <source>
        <dbReference type="ARBA" id="ARBA00022967"/>
    </source>
</evidence>
<dbReference type="InterPro" id="IPR036412">
    <property type="entry name" value="HAD-like_sf"/>
</dbReference>
<dbReference type="Pfam" id="PF16209">
    <property type="entry name" value="PhoLip_ATPase_N"/>
    <property type="match status" value="1"/>
</dbReference>
<reference evidence="19" key="1">
    <citation type="submission" date="2021-01" db="EMBL/GenBank/DDBJ databases">
        <authorList>
            <person name="Corre E."/>
            <person name="Pelletier E."/>
            <person name="Niang G."/>
            <person name="Scheremetjew M."/>
            <person name="Finn R."/>
            <person name="Kale V."/>
            <person name="Holt S."/>
            <person name="Cochrane G."/>
            <person name="Meng A."/>
            <person name="Brown T."/>
            <person name="Cohen L."/>
        </authorList>
    </citation>
    <scope>NUCLEOTIDE SEQUENCE</scope>
    <source>
        <strain evidence="19">CCMP127</strain>
    </source>
</reference>
<feature type="domain" description="P-type ATPase C-terminal" evidence="18">
    <location>
        <begin position="1447"/>
        <end position="1738"/>
    </location>
</feature>
<dbReference type="InterPro" id="IPR023298">
    <property type="entry name" value="ATPase_P-typ_TM_dom_sf"/>
</dbReference>
<feature type="transmembrane region" description="Helical" evidence="16">
    <location>
        <begin position="1472"/>
        <end position="1496"/>
    </location>
</feature>
<dbReference type="Gene3D" id="1.20.1110.10">
    <property type="entry name" value="Calcium-transporting ATPase, transmembrane domain"/>
    <property type="match status" value="1"/>
</dbReference>
<feature type="transmembrane region" description="Helical" evidence="16">
    <location>
        <begin position="49"/>
        <end position="68"/>
    </location>
</feature>
<evidence type="ECO:0000256" key="16">
    <source>
        <dbReference type="SAM" id="Phobius"/>
    </source>
</evidence>
<keyword evidence="11" id="KW-0739">Sodium transport</keyword>
<feature type="transmembrane region" description="Helical" evidence="16">
    <location>
        <begin position="517"/>
        <end position="538"/>
    </location>
</feature>
<feature type="transmembrane region" description="Helical" evidence="16">
    <location>
        <begin position="1709"/>
        <end position="1727"/>
    </location>
</feature>
<feature type="domain" description="P-type ATPase N-terminal" evidence="17">
    <location>
        <begin position="23"/>
        <end position="60"/>
    </location>
</feature>
<dbReference type="InterPro" id="IPR032631">
    <property type="entry name" value="P-type_ATPase_N"/>
</dbReference>
<dbReference type="InterPro" id="IPR008250">
    <property type="entry name" value="ATPase_P-typ_transduc_dom_A_sf"/>
</dbReference>
<keyword evidence="6" id="KW-0460">Magnesium</keyword>
<dbReference type="NCBIfam" id="TIGR01494">
    <property type="entry name" value="ATPase_P-type"/>
    <property type="match status" value="1"/>
</dbReference>
<comment type="subcellular location">
    <subcellularLocation>
        <location evidence="1">Membrane</location>
        <topology evidence="1">Multi-pass membrane protein</topology>
    </subcellularLocation>
</comment>
<evidence type="ECO:0000259" key="18">
    <source>
        <dbReference type="Pfam" id="PF16212"/>
    </source>
</evidence>
<dbReference type="SUPFAM" id="SSF81660">
    <property type="entry name" value="Metal cation-transporting ATPase, ATP-binding domain N"/>
    <property type="match status" value="1"/>
</dbReference>
<dbReference type="GO" id="GO:0008554">
    <property type="term" value="F:P-type sodium transporter activity"/>
    <property type="evidence" value="ECO:0007669"/>
    <property type="project" value="UniProtKB-EC"/>
</dbReference>
<evidence type="ECO:0000259" key="17">
    <source>
        <dbReference type="Pfam" id="PF16209"/>
    </source>
</evidence>
<keyword evidence="3" id="KW-0479">Metal-binding</keyword>
<evidence type="ECO:0000256" key="1">
    <source>
        <dbReference type="ARBA" id="ARBA00004141"/>
    </source>
</evidence>
<evidence type="ECO:0000256" key="4">
    <source>
        <dbReference type="ARBA" id="ARBA00022741"/>
    </source>
</evidence>
<dbReference type="GO" id="GO:0016887">
    <property type="term" value="F:ATP hydrolysis activity"/>
    <property type="evidence" value="ECO:0007669"/>
    <property type="project" value="InterPro"/>
</dbReference>
<dbReference type="FunFam" id="3.40.50.1000:FF:000001">
    <property type="entry name" value="Phospholipid-transporting ATPase IC"/>
    <property type="match status" value="1"/>
</dbReference>
<dbReference type="SUPFAM" id="SSF56784">
    <property type="entry name" value="HAD-like"/>
    <property type="match status" value="1"/>
</dbReference>
<evidence type="ECO:0000256" key="10">
    <source>
        <dbReference type="ARBA" id="ARBA00023136"/>
    </source>
</evidence>
<dbReference type="InterPro" id="IPR023299">
    <property type="entry name" value="ATPase_P-typ_cyto_dom_N"/>
</dbReference>
<gene>
    <name evidence="19" type="ORF">ACOF00016_LOCUS4379</name>
</gene>
<dbReference type="GO" id="GO:0140326">
    <property type="term" value="F:ATPase-coupled intramembrane lipid transporter activity"/>
    <property type="evidence" value="ECO:0007669"/>
    <property type="project" value="TreeGrafter"/>
</dbReference>
<dbReference type="GO" id="GO:0045332">
    <property type="term" value="P:phospholipid translocation"/>
    <property type="evidence" value="ECO:0007669"/>
    <property type="project" value="TreeGrafter"/>
</dbReference>
<dbReference type="InterPro" id="IPR001757">
    <property type="entry name" value="P_typ_ATPase"/>
</dbReference>
<evidence type="ECO:0000256" key="3">
    <source>
        <dbReference type="ARBA" id="ARBA00022723"/>
    </source>
</evidence>
<dbReference type="Pfam" id="PF16212">
    <property type="entry name" value="PhoLip_ATPase_C"/>
    <property type="match status" value="1"/>
</dbReference>
<dbReference type="EMBL" id="HBIM01005129">
    <property type="protein sequence ID" value="CAE0406515.1"/>
    <property type="molecule type" value="Transcribed_RNA"/>
</dbReference>
<keyword evidence="10 16" id="KW-0472">Membrane</keyword>
<evidence type="ECO:0000256" key="5">
    <source>
        <dbReference type="ARBA" id="ARBA00022840"/>
    </source>
</evidence>
<evidence type="ECO:0000256" key="12">
    <source>
        <dbReference type="ARBA" id="ARBA00035029"/>
    </source>
</evidence>
<comment type="catalytic activity">
    <reaction evidence="13">
        <text>Na(+)(in) + ATP + H2O = Na(+)(out) + ADP + phosphate + H(+)</text>
        <dbReference type="Rhea" id="RHEA:14633"/>
        <dbReference type="ChEBI" id="CHEBI:15377"/>
        <dbReference type="ChEBI" id="CHEBI:15378"/>
        <dbReference type="ChEBI" id="CHEBI:29101"/>
        <dbReference type="ChEBI" id="CHEBI:30616"/>
        <dbReference type="ChEBI" id="CHEBI:43474"/>
        <dbReference type="ChEBI" id="CHEBI:456216"/>
        <dbReference type="EC" id="7.2.2.3"/>
    </reaction>
    <physiologicalReaction direction="left-to-right" evidence="13">
        <dbReference type="Rhea" id="RHEA:14634"/>
    </physiologicalReaction>
</comment>
<name>A0A7S3KZS3_9STRA</name>
<keyword evidence="9" id="KW-0915">Sodium</keyword>
<feature type="region of interest" description="Disordered" evidence="15">
    <location>
        <begin position="727"/>
        <end position="754"/>
    </location>
</feature>
<dbReference type="Gene3D" id="3.40.1110.10">
    <property type="entry name" value="Calcium-transporting ATPase, cytoplasmic domain N"/>
    <property type="match status" value="2"/>
</dbReference>
<dbReference type="Gene3D" id="3.40.50.1000">
    <property type="entry name" value="HAD superfamily/HAD-like"/>
    <property type="match status" value="3"/>
</dbReference>